<keyword evidence="1" id="KW-1133">Transmembrane helix</keyword>
<reference evidence="2" key="1">
    <citation type="submission" date="2018-06" db="EMBL/GenBank/DDBJ databases">
        <authorList>
            <person name="Zhirakovskaya E."/>
        </authorList>
    </citation>
    <scope>NUCLEOTIDE SEQUENCE</scope>
</reference>
<name>A0A3B0RT66_9ZZZZ</name>
<feature type="transmembrane region" description="Helical" evidence="1">
    <location>
        <begin position="21"/>
        <end position="41"/>
    </location>
</feature>
<keyword evidence="1" id="KW-0472">Membrane</keyword>
<evidence type="ECO:0000313" key="2">
    <source>
        <dbReference type="EMBL" id="VAV91686.1"/>
    </source>
</evidence>
<sequence length="86" mass="9542">MRRHSYPYPTNAFATKTTGHAFPWSKITLLFLMTSSFLIFATTGTSNTETLASWTTQVSEILTGTALFTLAAILLIWAGRLMPKNI</sequence>
<dbReference type="EMBL" id="UOED01000068">
    <property type="protein sequence ID" value="VAV91686.1"/>
    <property type="molecule type" value="Genomic_DNA"/>
</dbReference>
<organism evidence="2">
    <name type="scientific">hydrothermal vent metagenome</name>
    <dbReference type="NCBI Taxonomy" id="652676"/>
    <lineage>
        <taxon>unclassified sequences</taxon>
        <taxon>metagenomes</taxon>
        <taxon>ecological metagenomes</taxon>
    </lineage>
</organism>
<accession>A0A3B0RT66</accession>
<dbReference type="AlphaFoldDB" id="A0A3B0RT66"/>
<proteinExistence type="predicted"/>
<keyword evidence="1" id="KW-0812">Transmembrane</keyword>
<evidence type="ECO:0000256" key="1">
    <source>
        <dbReference type="SAM" id="Phobius"/>
    </source>
</evidence>
<gene>
    <name evidence="2" type="ORF">MNBD_ALPHA02-2569</name>
</gene>
<feature type="transmembrane region" description="Helical" evidence="1">
    <location>
        <begin position="61"/>
        <end position="79"/>
    </location>
</feature>
<protein>
    <submittedName>
        <fullName evidence="2">Uncharacterized protein</fullName>
    </submittedName>
</protein>